<protein>
    <submittedName>
        <fullName evidence="1">Uncharacterized protein</fullName>
    </submittedName>
</protein>
<dbReference type="Proteomes" id="UP000252224">
    <property type="component" value="Segment"/>
</dbReference>
<dbReference type="EMBL" id="MH382836">
    <property type="protein sequence ID" value="AXC36470.1"/>
    <property type="molecule type" value="Genomic_DNA"/>
</dbReference>
<sequence length="49" mass="5704">MHIRVTNPVGIVWRHELVDWVTAGMVLAILADLRKKLPENQYQFCWGTP</sequence>
<name>A0A2Z5H8Q5_9CAUD</name>
<proteinExistence type="predicted"/>
<gene>
    <name evidence="1" type="ORF">phCDa_26</name>
</gene>
<accession>A0A2Z5H8Q5</accession>
<evidence type="ECO:0000313" key="2">
    <source>
        <dbReference type="Proteomes" id="UP000252224"/>
    </source>
</evidence>
<organism evidence="1 2">
    <name type="scientific">Pseudomonas phage phCDa</name>
    <dbReference type="NCBI Taxonomy" id="2268587"/>
    <lineage>
        <taxon>Viruses</taxon>
        <taxon>Duplodnaviria</taxon>
        <taxon>Heunggongvirae</taxon>
        <taxon>Uroviricota</taxon>
        <taxon>Caudoviricetes</taxon>
        <taxon>Schitoviridae</taxon>
        <taxon>Shizishanvirus</taxon>
        <taxon>Shizishanvirus phCDa</taxon>
    </lineage>
</organism>
<reference evidence="1 2" key="1">
    <citation type="submission" date="2018-05" db="EMBL/GenBank/DDBJ databases">
        <title>Genomic characterization of a novel Pseudomonas phage phCDa.</title>
        <authorList>
            <person name="Chen C."/>
            <person name="Lu D."/>
            <person name="Wang J."/>
            <person name="Fu R."/>
        </authorList>
    </citation>
    <scope>NUCLEOTIDE SEQUENCE [LARGE SCALE GENOMIC DNA]</scope>
</reference>
<keyword evidence="2" id="KW-1185">Reference proteome</keyword>
<evidence type="ECO:0000313" key="1">
    <source>
        <dbReference type="EMBL" id="AXC36470.1"/>
    </source>
</evidence>